<feature type="compositionally biased region" description="Basic and acidic residues" evidence="1">
    <location>
        <begin position="188"/>
        <end position="197"/>
    </location>
</feature>
<feature type="compositionally biased region" description="Polar residues" evidence="1">
    <location>
        <begin position="50"/>
        <end position="68"/>
    </location>
</feature>
<feature type="compositionally biased region" description="Low complexity" evidence="1">
    <location>
        <begin position="83"/>
        <end position="92"/>
    </location>
</feature>
<dbReference type="EMBL" id="JAKKPZ010000004">
    <property type="protein sequence ID" value="KAI1721934.1"/>
    <property type="molecule type" value="Genomic_DNA"/>
</dbReference>
<feature type="region of interest" description="Disordered" evidence="1">
    <location>
        <begin position="78"/>
        <end position="104"/>
    </location>
</feature>
<feature type="compositionally biased region" description="Basic and acidic residues" evidence="1">
    <location>
        <begin position="235"/>
        <end position="257"/>
    </location>
</feature>
<feature type="compositionally biased region" description="Low complexity" evidence="1">
    <location>
        <begin position="168"/>
        <end position="187"/>
    </location>
</feature>
<keyword evidence="4" id="KW-1185">Reference proteome</keyword>
<feature type="compositionally biased region" description="Basic and acidic residues" evidence="1">
    <location>
        <begin position="272"/>
        <end position="285"/>
    </location>
</feature>
<feature type="region of interest" description="Disordered" evidence="1">
    <location>
        <begin position="49"/>
        <end position="68"/>
    </location>
</feature>
<feature type="compositionally biased region" description="Polar residues" evidence="1">
    <location>
        <begin position="213"/>
        <end position="234"/>
    </location>
</feature>
<feature type="signal peptide" evidence="2">
    <location>
        <begin position="1"/>
        <end position="21"/>
    </location>
</feature>
<dbReference type="AlphaFoldDB" id="A0AAD4NE56"/>
<comment type="caution">
    <text evidence="3">The sequence shown here is derived from an EMBL/GenBank/DDBJ whole genome shotgun (WGS) entry which is preliminary data.</text>
</comment>
<name>A0AAD4NE56_9BILA</name>
<feature type="compositionally biased region" description="Polar residues" evidence="1">
    <location>
        <begin position="294"/>
        <end position="306"/>
    </location>
</feature>
<feature type="compositionally biased region" description="Basic and acidic residues" evidence="1">
    <location>
        <begin position="307"/>
        <end position="316"/>
    </location>
</feature>
<evidence type="ECO:0000256" key="2">
    <source>
        <dbReference type="SAM" id="SignalP"/>
    </source>
</evidence>
<accession>A0AAD4NE56</accession>
<reference evidence="3" key="1">
    <citation type="submission" date="2022-01" db="EMBL/GenBank/DDBJ databases">
        <title>Genome Sequence Resource for Two Populations of Ditylenchus destructor, the Migratory Endoparasitic Phytonematode.</title>
        <authorList>
            <person name="Zhang H."/>
            <person name="Lin R."/>
            <person name="Xie B."/>
        </authorList>
    </citation>
    <scope>NUCLEOTIDE SEQUENCE</scope>
    <source>
        <strain evidence="3">BazhouSP</strain>
    </source>
</reference>
<organism evidence="3 4">
    <name type="scientific">Ditylenchus destructor</name>
    <dbReference type="NCBI Taxonomy" id="166010"/>
    <lineage>
        <taxon>Eukaryota</taxon>
        <taxon>Metazoa</taxon>
        <taxon>Ecdysozoa</taxon>
        <taxon>Nematoda</taxon>
        <taxon>Chromadorea</taxon>
        <taxon>Rhabditida</taxon>
        <taxon>Tylenchina</taxon>
        <taxon>Tylenchomorpha</taxon>
        <taxon>Sphaerularioidea</taxon>
        <taxon>Anguinidae</taxon>
        <taxon>Anguininae</taxon>
        <taxon>Ditylenchus</taxon>
    </lineage>
</organism>
<evidence type="ECO:0000256" key="1">
    <source>
        <dbReference type="SAM" id="MobiDB-lite"/>
    </source>
</evidence>
<proteinExistence type="predicted"/>
<feature type="compositionally biased region" description="Polar residues" evidence="1">
    <location>
        <begin position="260"/>
        <end position="270"/>
    </location>
</feature>
<evidence type="ECO:0000313" key="4">
    <source>
        <dbReference type="Proteomes" id="UP001201812"/>
    </source>
</evidence>
<gene>
    <name evidence="3" type="ORF">DdX_04223</name>
</gene>
<feature type="compositionally biased region" description="Polar residues" evidence="1">
    <location>
        <begin position="376"/>
        <end position="399"/>
    </location>
</feature>
<feature type="compositionally biased region" description="Polar residues" evidence="1">
    <location>
        <begin position="148"/>
        <end position="162"/>
    </location>
</feature>
<evidence type="ECO:0000313" key="3">
    <source>
        <dbReference type="EMBL" id="KAI1721934.1"/>
    </source>
</evidence>
<feature type="chain" id="PRO_5042078764" evidence="2">
    <location>
        <begin position="22"/>
        <end position="399"/>
    </location>
</feature>
<sequence>MIVQRVALFLLLSLSLNFCYAAIAQGEQDKPEVDSFLPSLMQSARFMRIQPSQEQEQPVSGQEQSNQVQQPFDYYDAARSEDQQAQQQQQRDSSPEFSNPEFIPRAMIVRPGSNFYGRIIRYLPPSYQNGPIQSQVFLVNGGVPSYEDTPSQPGQFRTASSDNTRELPPIVRPAVEPVVPRPTVESPNDSKDVEAKVQDTTPDPSQTEKVEEPSTSNPNDSESESVDQNQSTETPKIDAETEAPKPEAETDTPKSEETNSEATTQESLPSTEEERKAVDSETGEKSEEDEKTVTEGTENSEITATDTPKEADKTETEEVQVATEAHKEAETEDVQTENKETEGPNPTTSLPEEIADKLLEETTAGVESKQEEKVQQNDPSTAAPTLEETTSSELAVTES</sequence>
<protein>
    <submittedName>
        <fullName evidence="3">Uncharacterized protein</fullName>
    </submittedName>
</protein>
<feature type="region of interest" description="Disordered" evidence="1">
    <location>
        <begin position="143"/>
        <end position="399"/>
    </location>
</feature>
<dbReference type="Proteomes" id="UP001201812">
    <property type="component" value="Unassembled WGS sequence"/>
</dbReference>
<keyword evidence="2" id="KW-0732">Signal</keyword>